<dbReference type="InterPro" id="IPR051315">
    <property type="entry name" value="Bact_Chemotaxis_CheA"/>
</dbReference>
<proteinExistence type="predicted"/>
<keyword evidence="5" id="KW-1185">Reference proteome</keyword>
<dbReference type="Gene3D" id="2.30.30.40">
    <property type="entry name" value="SH3 Domains"/>
    <property type="match status" value="1"/>
</dbReference>
<feature type="domain" description="CheW-like" evidence="3">
    <location>
        <begin position="1"/>
        <end position="121"/>
    </location>
</feature>
<dbReference type="InterPro" id="IPR002545">
    <property type="entry name" value="CheW-lke_dom"/>
</dbReference>
<feature type="non-terminal residue" evidence="4">
    <location>
        <position position="131"/>
    </location>
</feature>
<protein>
    <recommendedName>
        <fullName evidence="2">histidine kinase</fullName>
        <ecNumber evidence="2">2.7.13.3</ecNumber>
    </recommendedName>
</protein>
<evidence type="ECO:0000313" key="5">
    <source>
        <dbReference type="Proteomes" id="UP000278907"/>
    </source>
</evidence>
<evidence type="ECO:0000259" key="3">
    <source>
        <dbReference type="PROSITE" id="PS50851"/>
    </source>
</evidence>
<evidence type="ECO:0000256" key="2">
    <source>
        <dbReference type="ARBA" id="ARBA00012438"/>
    </source>
</evidence>
<dbReference type="PANTHER" id="PTHR43395:SF1">
    <property type="entry name" value="CHEMOTAXIS PROTEIN CHEA"/>
    <property type="match status" value="1"/>
</dbReference>
<comment type="caution">
    <text evidence="4">The sequence shown here is derived from an EMBL/GenBank/DDBJ whole genome shotgun (WGS) entry which is preliminary data.</text>
</comment>
<dbReference type="Proteomes" id="UP000278907">
    <property type="component" value="Unassembled WGS sequence"/>
</dbReference>
<organism evidence="4 5">
    <name type="scientific">Corallococcus praedator</name>
    <dbReference type="NCBI Taxonomy" id="2316724"/>
    <lineage>
        <taxon>Bacteria</taxon>
        <taxon>Pseudomonadati</taxon>
        <taxon>Myxococcota</taxon>
        <taxon>Myxococcia</taxon>
        <taxon>Myxococcales</taxon>
        <taxon>Cystobacterineae</taxon>
        <taxon>Myxococcaceae</taxon>
        <taxon>Corallococcus</taxon>
    </lineage>
</organism>
<sequence>TVEELIDVDALKVVRPAGADGMGLVERRGAAVPLLSLARLLERTAPQDAGGARGTKALIVRQRGEPVAFAVDRLLGQQEIVLRPLEDPLVRVPGVAGATDLGDGQPTLVLDLGALGAARAGRRMGAARSGG</sequence>
<feature type="non-terminal residue" evidence="4">
    <location>
        <position position="1"/>
    </location>
</feature>
<dbReference type="PROSITE" id="PS50851">
    <property type="entry name" value="CHEW"/>
    <property type="match status" value="1"/>
</dbReference>
<reference evidence="4 5" key="1">
    <citation type="submission" date="2018-09" db="EMBL/GenBank/DDBJ databases">
        <authorList>
            <person name="Livingstone P.G."/>
            <person name="Whitworth D.E."/>
        </authorList>
    </citation>
    <scope>NUCLEOTIDE SEQUENCE [LARGE SCALE GENOMIC DNA]</scope>
    <source>
        <strain evidence="4 5">CA031B</strain>
    </source>
</reference>
<dbReference type="PANTHER" id="PTHR43395">
    <property type="entry name" value="SENSOR HISTIDINE KINASE CHEA"/>
    <property type="match status" value="1"/>
</dbReference>
<accession>A0ABX9Q2U1</accession>
<dbReference type="SUPFAM" id="SSF50341">
    <property type="entry name" value="CheW-like"/>
    <property type="match status" value="1"/>
</dbReference>
<comment type="catalytic activity">
    <reaction evidence="1">
        <text>ATP + protein L-histidine = ADP + protein N-phospho-L-histidine.</text>
        <dbReference type="EC" id="2.7.13.3"/>
    </reaction>
</comment>
<gene>
    <name evidence="4" type="ORF">D7Y13_44555</name>
</gene>
<dbReference type="EC" id="2.7.13.3" evidence="2"/>
<evidence type="ECO:0000313" key="4">
    <source>
        <dbReference type="EMBL" id="RKH75860.1"/>
    </source>
</evidence>
<dbReference type="Pfam" id="PF01584">
    <property type="entry name" value="CheW"/>
    <property type="match status" value="1"/>
</dbReference>
<name>A0ABX9Q2U1_9BACT</name>
<dbReference type="EMBL" id="RAWI01001376">
    <property type="protein sequence ID" value="RKH75860.1"/>
    <property type="molecule type" value="Genomic_DNA"/>
</dbReference>
<dbReference type="RefSeq" id="WP_208734750.1">
    <property type="nucleotide sequence ID" value="NZ_RAWI01001376.1"/>
</dbReference>
<evidence type="ECO:0000256" key="1">
    <source>
        <dbReference type="ARBA" id="ARBA00000085"/>
    </source>
</evidence>
<dbReference type="InterPro" id="IPR036061">
    <property type="entry name" value="CheW-like_dom_sf"/>
</dbReference>
<dbReference type="SMART" id="SM00260">
    <property type="entry name" value="CheW"/>
    <property type="match status" value="1"/>
</dbReference>